<reference evidence="1 2" key="1">
    <citation type="submission" date="2015-09" db="EMBL/GenBank/DDBJ databases">
        <title>Trachymyrmex zeteki WGS genome.</title>
        <authorList>
            <person name="Nygaard S."/>
            <person name="Hu H."/>
            <person name="Boomsma J."/>
            <person name="Zhang G."/>
        </authorList>
    </citation>
    <scope>NUCLEOTIDE SEQUENCE [LARGE SCALE GENOMIC DNA]</scope>
    <source>
        <strain evidence="1">Tzet28-1</strain>
        <tissue evidence="1">Whole body</tissue>
    </source>
</reference>
<dbReference type="InterPro" id="IPR021109">
    <property type="entry name" value="Peptidase_aspartic_dom_sf"/>
</dbReference>
<protein>
    <submittedName>
        <fullName evidence="1">Uncharacterized protein</fullName>
    </submittedName>
</protein>
<sequence length="219" mass="25308">MLSTAQVYVYDINGQQRRCRVLLDPGSQSNLITAGLVQQLKLPTTKENVPISSINQVKTRVHLSTQIRLQSMYNDFSVMMSCLILPRITERLPQVRIQAKLNISEDIQLADPTYGIPGEIELLIGAGLFWSLLCMDQFKQERGQPTLCRTHLGWIIGGEMVSPTEQSERRACHLITNTQLHDQLEKFWRQRDVSETRIYLKQEQICEDFYRDTVRREAD</sequence>
<dbReference type="KEGG" id="mzt:108730219"/>
<keyword evidence="2" id="KW-1185">Reference proteome</keyword>
<gene>
    <name evidence="1" type="ORF">ALC60_13932</name>
</gene>
<dbReference type="Pfam" id="PF13650">
    <property type="entry name" value="Asp_protease_2"/>
    <property type="match status" value="1"/>
</dbReference>
<organism evidence="1 2">
    <name type="scientific">Mycetomoellerius zeteki</name>
    <dbReference type="NCBI Taxonomy" id="64791"/>
    <lineage>
        <taxon>Eukaryota</taxon>
        <taxon>Metazoa</taxon>
        <taxon>Ecdysozoa</taxon>
        <taxon>Arthropoda</taxon>
        <taxon>Hexapoda</taxon>
        <taxon>Insecta</taxon>
        <taxon>Pterygota</taxon>
        <taxon>Neoptera</taxon>
        <taxon>Endopterygota</taxon>
        <taxon>Hymenoptera</taxon>
        <taxon>Apocrita</taxon>
        <taxon>Aculeata</taxon>
        <taxon>Formicoidea</taxon>
        <taxon>Formicidae</taxon>
        <taxon>Myrmicinae</taxon>
        <taxon>Mycetomoellerius</taxon>
    </lineage>
</organism>
<dbReference type="OrthoDB" id="7553315at2759"/>
<dbReference type="Proteomes" id="UP000075809">
    <property type="component" value="Unassembled WGS sequence"/>
</dbReference>
<dbReference type="EMBL" id="KQ983146">
    <property type="protein sequence ID" value="KYQ47057.1"/>
    <property type="molecule type" value="Genomic_DNA"/>
</dbReference>
<evidence type="ECO:0000313" key="2">
    <source>
        <dbReference type="Proteomes" id="UP000075809"/>
    </source>
</evidence>
<dbReference type="STRING" id="64791.A0A151WGW6"/>
<accession>A0A151WGW6</accession>
<name>A0A151WGW6_9HYME</name>
<evidence type="ECO:0000313" key="1">
    <source>
        <dbReference type="EMBL" id="KYQ47057.1"/>
    </source>
</evidence>
<proteinExistence type="predicted"/>
<dbReference type="AlphaFoldDB" id="A0A151WGW6"/>
<dbReference type="Gene3D" id="2.40.70.10">
    <property type="entry name" value="Acid Proteases"/>
    <property type="match status" value="1"/>
</dbReference>